<sequence length="126" mass="13276">MSKQVNVRSLSQKQYGSNSPALSVDSCDGYEEEGDTLSPLSAEGMKEHTVQTETSFVGGCINGASLYPSQEERIEVDKVQGGTKGAATGGDKRGSDVKVFLQQRFNIGCVQASTGGHFLAVRSTGP</sequence>
<gene>
    <name evidence="2" type="ORF">UY3_11245</name>
</gene>
<dbReference type="EMBL" id="KB544796">
    <property type="protein sequence ID" value="EMP31605.1"/>
    <property type="molecule type" value="Genomic_DNA"/>
</dbReference>
<reference evidence="3" key="1">
    <citation type="journal article" date="2013" name="Nat. Genet.">
        <title>The draft genomes of soft-shell turtle and green sea turtle yield insights into the development and evolution of the turtle-specific body plan.</title>
        <authorList>
            <person name="Wang Z."/>
            <person name="Pascual-Anaya J."/>
            <person name="Zadissa A."/>
            <person name="Li W."/>
            <person name="Niimura Y."/>
            <person name="Huang Z."/>
            <person name="Li C."/>
            <person name="White S."/>
            <person name="Xiong Z."/>
            <person name="Fang D."/>
            <person name="Wang B."/>
            <person name="Ming Y."/>
            <person name="Chen Y."/>
            <person name="Zheng Y."/>
            <person name="Kuraku S."/>
            <person name="Pignatelli M."/>
            <person name="Herrero J."/>
            <person name="Beal K."/>
            <person name="Nozawa M."/>
            <person name="Li Q."/>
            <person name="Wang J."/>
            <person name="Zhang H."/>
            <person name="Yu L."/>
            <person name="Shigenobu S."/>
            <person name="Wang J."/>
            <person name="Liu J."/>
            <person name="Flicek P."/>
            <person name="Searle S."/>
            <person name="Wang J."/>
            <person name="Kuratani S."/>
            <person name="Yin Y."/>
            <person name="Aken B."/>
            <person name="Zhang G."/>
            <person name="Irie N."/>
        </authorList>
    </citation>
    <scope>NUCLEOTIDE SEQUENCE [LARGE SCALE GENOMIC DNA]</scope>
</reference>
<evidence type="ECO:0000313" key="3">
    <source>
        <dbReference type="Proteomes" id="UP000031443"/>
    </source>
</evidence>
<proteinExistence type="predicted"/>
<dbReference type="Proteomes" id="UP000031443">
    <property type="component" value="Unassembled WGS sequence"/>
</dbReference>
<organism evidence="2 3">
    <name type="scientific">Chelonia mydas</name>
    <name type="common">Green sea-turtle</name>
    <name type="synonym">Chelonia agassizi</name>
    <dbReference type="NCBI Taxonomy" id="8469"/>
    <lineage>
        <taxon>Eukaryota</taxon>
        <taxon>Metazoa</taxon>
        <taxon>Chordata</taxon>
        <taxon>Craniata</taxon>
        <taxon>Vertebrata</taxon>
        <taxon>Euteleostomi</taxon>
        <taxon>Archelosauria</taxon>
        <taxon>Testudinata</taxon>
        <taxon>Testudines</taxon>
        <taxon>Cryptodira</taxon>
        <taxon>Durocryptodira</taxon>
        <taxon>Americhelydia</taxon>
        <taxon>Chelonioidea</taxon>
        <taxon>Cheloniidae</taxon>
        <taxon>Chelonia</taxon>
    </lineage>
</organism>
<evidence type="ECO:0000256" key="1">
    <source>
        <dbReference type="SAM" id="MobiDB-lite"/>
    </source>
</evidence>
<protein>
    <submittedName>
        <fullName evidence="2">Uncharacterized protein</fullName>
    </submittedName>
</protein>
<feature type="compositionally biased region" description="Polar residues" evidence="1">
    <location>
        <begin position="1"/>
        <end position="21"/>
    </location>
</feature>
<dbReference type="AlphaFoldDB" id="M7B7T2"/>
<keyword evidence="3" id="KW-1185">Reference proteome</keyword>
<evidence type="ECO:0000313" key="2">
    <source>
        <dbReference type="EMBL" id="EMP31605.1"/>
    </source>
</evidence>
<name>M7B7T2_CHEMY</name>
<feature type="region of interest" description="Disordered" evidence="1">
    <location>
        <begin position="1"/>
        <end position="38"/>
    </location>
</feature>
<accession>M7B7T2</accession>